<dbReference type="EMBL" id="JBHRSL010000010">
    <property type="protein sequence ID" value="MFC3052926.1"/>
    <property type="molecule type" value="Genomic_DNA"/>
</dbReference>
<dbReference type="Proteomes" id="UP001595444">
    <property type="component" value="Unassembled WGS sequence"/>
</dbReference>
<reference evidence="2" key="1">
    <citation type="journal article" date="2019" name="Int. J. Syst. Evol. Microbiol.">
        <title>The Global Catalogue of Microorganisms (GCM) 10K type strain sequencing project: providing services to taxonomists for standard genome sequencing and annotation.</title>
        <authorList>
            <consortium name="The Broad Institute Genomics Platform"/>
            <consortium name="The Broad Institute Genome Sequencing Center for Infectious Disease"/>
            <person name="Wu L."/>
            <person name="Ma J."/>
        </authorList>
    </citation>
    <scope>NUCLEOTIDE SEQUENCE [LARGE SCALE GENOMIC DNA]</scope>
    <source>
        <strain evidence="2">KCTC 62164</strain>
    </source>
</reference>
<sequence>MIGRSFIRRGNLVEKEEFSLFLVKNSLIDKADPRFKSLMKWQDVDLFRRPLSFLFPADAHGRLDKLLECDDALLEGVVFPRVPLRLKTGGFINFDMKMKRLGYAERRLDFFRPGKHEGSFEVADTSTDLYSFFNFVEGLLNSPYEGEIGLAMVSVDALREGSTLSDTAKYAARQEIEKGLKARAIGATLGIMDEASYGLLVDGTFDEKAYATEMLAVAASLKIDPAVLTAKTARMNMDNRTLDTAELQRALAHSRAIFLGEVDTGQPLTCLSGVLDGIQHNRKLIEQALSKYEYRVSPRVILDTVKSTSLAHLQQGKINLEGKICQPDEILVMADHPDLCLVHDLAQLDDLIRMRVRKKQIEREVPDYYELCRSTLIQEGFFEGLAKIMEKYNERPVFVGFRIKGVPPVKRGGIHWHALGRLADLGHPLWIDRFGDAVLETEALGCVRGGYVEIQPNLMRKLAGHFDGKDLMEKLVETWRYRDVGVLSCDLPDYDMKVLAQEMGIHIAVEDAT</sequence>
<gene>
    <name evidence="1" type="ORF">ACFOKA_13505</name>
</gene>
<name>A0ABV7D726_9PROT</name>
<protein>
    <submittedName>
        <fullName evidence="1">Uncharacterized protein</fullName>
    </submittedName>
</protein>
<comment type="caution">
    <text evidence="1">The sequence shown here is derived from an EMBL/GenBank/DDBJ whole genome shotgun (WGS) entry which is preliminary data.</text>
</comment>
<evidence type="ECO:0000313" key="2">
    <source>
        <dbReference type="Proteomes" id="UP001595444"/>
    </source>
</evidence>
<evidence type="ECO:0000313" key="1">
    <source>
        <dbReference type="EMBL" id="MFC3052926.1"/>
    </source>
</evidence>
<accession>A0ABV7D726</accession>
<proteinExistence type="predicted"/>
<keyword evidence="2" id="KW-1185">Reference proteome</keyword>
<organism evidence="1 2">
    <name type="scientific">Kordiimonas pumila</name>
    <dbReference type="NCBI Taxonomy" id="2161677"/>
    <lineage>
        <taxon>Bacteria</taxon>
        <taxon>Pseudomonadati</taxon>
        <taxon>Pseudomonadota</taxon>
        <taxon>Alphaproteobacteria</taxon>
        <taxon>Kordiimonadales</taxon>
        <taxon>Kordiimonadaceae</taxon>
        <taxon>Kordiimonas</taxon>
    </lineage>
</organism>
<dbReference type="RefSeq" id="WP_194213443.1">
    <property type="nucleotide sequence ID" value="NZ_CP061205.1"/>
</dbReference>